<dbReference type="EMBL" id="SLWY01000003">
    <property type="protein sequence ID" value="TCO83178.1"/>
    <property type="molecule type" value="Genomic_DNA"/>
</dbReference>
<name>A0A4R2L6Z2_9GAMM</name>
<dbReference type="AlphaFoldDB" id="A0A4R2L6Z2"/>
<dbReference type="PANTHER" id="PTHR47561:SF1">
    <property type="entry name" value="POLYSACCHARIDE DEACETYLASE FAMILY PROTEIN (AFU_ORTHOLOGUE AFUA_6G05030)"/>
    <property type="match status" value="1"/>
</dbReference>
<dbReference type="PANTHER" id="PTHR47561">
    <property type="entry name" value="POLYSACCHARIDE DEACETYLASE FAMILY PROTEIN (AFU_ORTHOLOGUE AFUA_6G05030)"/>
    <property type="match status" value="1"/>
</dbReference>
<protein>
    <submittedName>
        <fullName evidence="2">Polysaccharide deacetylase family protein (PEP-CTERM system associated)</fullName>
    </submittedName>
</protein>
<dbReference type="Gene3D" id="3.20.20.370">
    <property type="entry name" value="Glycoside hydrolase/deacetylase"/>
    <property type="match status" value="1"/>
</dbReference>
<dbReference type="Pfam" id="PF01522">
    <property type="entry name" value="Polysacc_deac_1"/>
    <property type="match status" value="1"/>
</dbReference>
<dbReference type="InterPro" id="IPR011330">
    <property type="entry name" value="Glyco_hydro/deAcase_b/a-brl"/>
</dbReference>
<dbReference type="SUPFAM" id="SSF88713">
    <property type="entry name" value="Glycoside hydrolase/deacetylase"/>
    <property type="match status" value="1"/>
</dbReference>
<comment type="caution">
    <text evidence="2">The sequence shown here is derived from an EMBL/GenBank/DDBJ whole genome shotgun (WGS) entry which is preliminary data.</text>
</comment>
<dbReference type="OrthoDB" id="9784220at2"/>
<reference evidence="2 3" key="1">
    <citation type="submission" date="2019-03" db="EMBL/GenBank/DDBJ databases">
        <title>Genomic Encyclopedia of Type Strains, Phase IV (KMG-IV): sequencing the most valuable type-strain genomes for metagenomic binning, comparative biology and taxonomic classification.</title>
        <authorList>
            <person name="Goeker M."/>
        </authorList>
    </citation>
    <scope>NUCLEOTIDE SEQUENCE [LARGE SCALE GENOMIC DNA]</scope>
    <source>
        <strain evidence="2 3">DSM 25287</strain>
    </source>
</reference>
<dbReference type="InterPro" id="IPR002509">
    <property type="entry name" value="NODB_dom"/>
</dbReference>
<keyword evidence="3" id="KW-1185">Reference proteome</keyword>
<dbReference type="GO" id="GO:0016810">
    <property type="term" value="F:hydrolase activity, acting on carbon-nitrogen (but not peptide) bonds"/>
    <property type="evidence" value="ECO:0007669"/>
    <property type="project" value="InterPro"/>
</dbReference>
<dbReference type="Pfam" id="PF11959">
    <property type="entry name" value="DUF3473"/>
    <property type="match status" value="1"/>
</dbReference>
<dbReference type="InterPro" id="IPR014344">
    <property type="entry name" value="XrtA_polysacc_deacetyl"/>
</dbReference>
<sequence>MAAPGPVNAMTVDVEDYFQVSAFESHIRRDDWERLPCRVEANTHRVLDLFAEAGVQATFFTLGWVAERFPGLVRRVVDEGHELASHGWEHVRVIHQTPEQFRADVRRTKALLEDLGGHKVRGYRAASYSIGERNLWALAELADAGHEYSSSIFPGRHDLYGMPAAPRFAFRPDNAPGLLEIPITTVEFAGRRWPAAGGGFFRLFPYALSRTLLRRVNGYDGRPALFYFHPWEIDPQQPRQTGIGLRTRVRHYLNLERTELRLRRLLVDFAWDRMDRVFLADGTTTIHTSVAA</sequence>
<gene>
    <name evidence="2" type="ORF">EV699_103228</name>
</gene>
<evidence type="ECO:0000313" key="3">
    <source>
        <dbReference type="Proteomes" id="UP000295765"/>
    </source>
</evidence>
<dbReference type="InterPro" id="IPR022560">
    <property type="entry name" value="DUF3473"/>
</dbReference>
<dbReference type="RefSeq" id="WP_132538983.1">
    <property type="nucleotide sequence ID" value="NZ_SLWY01000003.1"/>
</dbReference>
<evidence type="ECO:0000313" key="2">
    <source>
        <dbReference type="EMBL" id="TCO83178.1"/>
    </source>
</evidence>
<evidence type="ECO:0000259" key="1">
    <source>
        <dbReference type="PROSITE" id="PS51677"/>
    </source>
</evidence>
<proteinExistence type="predicted"/>
<feature type="domain" description="NodB homology" evidence="1">
    <location>
        <begin position="21"/>
        <end position="292"/>
    </location>
</feature>
<accession>A0A4R2L6Z2</accession>
<dbReference type="PROSITE" id="PS51677">
    <property type="entry name" value="NODB"/>
    <property type="match status" value="1"/>
</dbReference>
<dbReference type="CDD" id="cd10941">
    <property type="entry name" value="CE4_PuuE_HpPgdA_like_2"/>
    <property type="match status" value="1"/>
</dbReference>
<organism evidence="2 3">
    <name type="scientific">Plasticicumulans lactativorans</name>
    <dbReference type="NCBI Taxonomy" id="1133106"/>
    <lineage>
        <taxon>Bacteria</taxon>
        <taxon>Pseudomonadati</taxon>
        <taxon>Pseudomonadota</taxon>
        <taxon>Gammaproteobacteria</taxon>
        <taxon>Candidatus Competibacteraceae</taxon>
        <taxon>Plasticicumulans</taxon>
    </lineage>
</organism>
<dbReference type="NCBIfam" id="TIGR03006">
    <property type="entry name" value="pepcterm_polyde"/>
    <property type="match status" value="1"/>
</dbReference>
<dbReference type="GO" id="GO:0005975">
    <property type="term" value="P:carbohydrate metabolic process"/>
    <property type="evidence" value="ECO:0007669"/>
    <property type="project" value="InterPro"/>
</dbReference>
<dbReference type="Proteomes" id="UP000295765">
    <property type="component" value="Unassembled WGS sequence"/>
</dbReference>
<dbReference type="InterPro" id="IPR045235">
    <property type="entry name" value="PuuE_HpPgdA-like"/>
</dbReference>